<protein>
    <submittedName>
        <fullName evidence="2">Uncharacterized protein</fullName>
    </submittedName>
</protein>
<feature type="region of interest" description="Disordered" evidence="1">
    <location>
        <begin position="119"/>
        <end position="148"/>
    </location>
</feature>
<dbReference type="RefSeq" id="WP_272003696.1">
    <property type="nucleotide sequence ID" value="NZ_JAQNDN010000019.1"/>
</dbReference>
<feature type="compositionally biased region" description="Basic and acidic residues" evidence="1">
    <location>
        <begin position="119"/>
        <end position="129"/>
    </location>
</feature>
<proteinExistence type="predicted"/>
<organism evidence="2 3">
    <name type="scientific">Nannocystis radixulma</name>
    <dbReference type="NCBI Taxonomy" id="2995305"/>
    <lineage>
        <taxon>Bacteria</taxon>
        <taxon>Pseudomonadati</taxon>
        <taxon>Myxococcota</taxon>
        <taxon>Polyangia</taxon>
        <taxon>Nannocystales</taxon>
        <taxon>Nannocystaceae</taxon>
        <taxon>Nannocystis</taxon>
    </lineage>
</organism>
<dbReference type="Proteomes" id="UP001217838">
    <property type="component" value="Unassembled WGS sequence"/>
</dbReference>
<reference evidence="2 3" key="1">
    <citation type="submission" date="2022-11" db="EMBL/GenBank/DDBJ databases">
        <title>Minimal conservation of predation-associated metabolite biosynthetic gene clusters underscores biosynthetic potential of Myxococcota including descriptions for ten novel species: Archangium lansinium sp. nov., Myxococcus landrumus sp. nov., Nannocystis bai.</title>
        <authorList>
            <person name="Ahearne A."/>
            <person name="Stevens C."/>
            <person name="Dowd S."/>
        </authorList>
    </citation>
    <scope>NUCLEOTIDE SEQUENCE [LARGE SCALE GENOMIC DNA]</scope>
    <source>
        <strain evidence="2 3">NCELM</strain>
    </source>
</reference>
<name>A0ABT5BFQ6_9BACT</name>
<keyword evidence="3" id="KW-1185">Reference proteome</keyword>
<evidence type="ECO:0000256" key="1">
    <source>
        <dbReference type="SAM" id="MobiDB-lite"/>
    </source>
</evidence>
<dbReference type="EMBL" id="JAQNDN010000019">
    <property type="protein sequence ID" value="MDC0672263.1"/>
    <property type="molecule type" value="Genomic_DNA"/>
</dbReference>
<sequence>MPIEIDHPCTATREILSGPPELQHCPICQRDVHNLSMMSEAEAHTFVRSRRERGVCVRIDRAADGTERFRDLVPAASLTRRLAPLGVAAAIVTSIAAGVCHVMNNALGGIGARDRERALEPTRDAESRLVDQAPFAPTAVPPARSKNF</sequence>
<accession>A0ABT5BFQ6</accession>
<evidence type="ECO:0000313" key="3">
    <source>
        <dbReference type="Proteomes" id="UP001217838"/>
    </source>
</evidence>
<comment type="caution">
    <text evidence="2">The sequence shown here is derived from an EMBL/GenBank/DDBJ whole genome shotgun (WGS) entry which is preliminary data.</text>
</comment>
<evidence type="ECO:0000313" key="2">
    <source>
        <dbReference type="EMBL" id="MDC0672263.1"/>
    </source>
</evidence>
<gene>
    <name evidence="2" type="ORF">POL58_31235</name>
</gene>